<protein>
    <submittedName>
        <fullName evidence="2">Uncharacterized protein</fullName>
    </submittedName>
</protein>
<keyword evidence="1" id="KW-1133">Transmembrane helix</keyword>
<evidence type="ECO:0000313" key="3">
    <source>
        <dbReference type="Proteomes" id="UP000296706"/>
    </source>
</evidence>
<feature type="transmembrane region" description="Helical" evidence="1">
    <location>
        <begin position="12"/>
        <end position="35"/>
    </location>
</feature>
<keyword evidence="3" id="KW-1185">Reference proteome</keyword>
<dbReference type="EMBL" id="CP031310">
    <property type="protein sequence ID" value="QCC50247.1"/>
    <property type="molecule type" value="Genomic_DNA"/>
</dbReference>
<dbReference type="GeneID" id="39846782"/>
<dbReference type="Proteomes" id="UP000296706">
    <property type="component" value="Chromosome"/>
</dbReference>
<evidence type="ECO:0000313" key="2">
    <source>
        <dbReference type="EMBL" id="QCC50247.1"/>
    </source>
</evidence>
<sequence>METNEAIHRKLNGIGLLLVALYILIAVPVAGSVVLGGGDLLVLLMIIMLIASGVLFLGGISYFLG</sequence>
<evidence type="ECO:0000256" key="1">
    <source>
        <dbReference type="SAM" id="Phobius"/>
    </source>
</evidence>
<keyword evidence="1" id="KW-0812">Transmembrane</keyword>
<keyword evidence="1" id="KW-0472">Membrane</keyword>
<organism evidence="2 3">
    <name type="scientific">Halapricum salinum</name>
    <dbReference type="NCBI Taxonomy" id="1457250"/>
    <lineage>
        <taxon>Archaea</taxon>
        <taxon>Methanobacteriati</taxon>
        <taxon>Methanobacteriota</taxon>
        <taxon>Stenosarchaea group</taxon>
        <taxon>Halobacteria</taxon>
        <taxon>Halobacteriales</taxon>
        <taxon>Haloarculaceae</taxon>
        <taxon>Halapricum</taxon>
    </lineage>
</organism>
<gene>
    <name evidence="2" type="ORF">DV733_02915</name>
</gene>
<dbReference type="RefSeq" id="WP_049993691.1">
    <property type="nucleotide sequence ID" value="NZ_CP031310.1"/>
</dbReference>
<accession>A0A4D6HC04</accession>
<name>A0A4D6HC04_9EURY</name>
<reference evidence="2 3" key="1">
    <citation type="journal article" date="2019" name="Nat. Commun.">
        <title>A new type of DNA phosphorothioation-based antiviral system in archaea.</title>
        <authorList>
            <person name="Xiong L."/>
            <person name="Liu S."/>
            <person name="Chen S."/>
            <person name="Xiao Y."/>
            <person name="Zhu B."/>
            <person name="Gao Y."/>
            <person name="Zhang Y."/>
            <person name="Chen B."/>
            <person name="Luo J."/>
            <person name="Deng Z."/>
            <person name="Chen X."/>
            <person name="Wang L."/>
            <person name="Chen S."/>
        </authorList>
    </citation>
    <scope>NUCLEOTIDE SEQUENCE [LARGE SCALE GENOMIC DNA]</scope>
    <source>
        <strain evidence="2 3">CBA1105</strain>
    </source>
</reference>
<dbReference type="AlphaFoldDB" id="A0A4D6HC04"/>
<proteinExistence type="predicted"/>
<feature type="transmembrane region" description="Helical" evidence="1">
    <location>
        <begin position="41"/>
        <end position="64"/>
    </location>
</feature>
<dbReference type="KEGG" id="hsn:DV733_02915"/>